<dbReference type="PROSITE" id="PS52016">
    <property type="entry name" value="TONB_DEPENDENT_REC_3"/>
    <property type="match status" value="1"/>
</dbReference>
<evidence type="ECO:0000256" key="7">
    <source>
        <dbReference type="ARBA" id="ARBA00023065"/>
    </source>
</evidence>
<keyword evidence="6" id="KW-0408">Iron</keyword>
<dbReference type="InterPro" id="IPR036942">
    <property type="entry name" value="Beta-barrel_TonB_sf"/>
</dbReference>
<evidence type="ECO:0000256" key="4">
    <source>
        <dbReference type="ARBA" id="ARBA00022496"/>
    </source>
</evidence>
<evidence type="ECO:0000256" key="3">
    <source>
        <dbReference type="ARBA" id="ARBA00022452"/>
    </source>
</evidence>
<keyword evidence="10 11" id="KW-0998">Cell outer membrane</keyword>
<evidence type="ECO:0000256" key="10">
    <source>
        <dbReference type="ARBA" id="ARBA00023237"/>
    </source>
</evidence>
<evidence type="ECO:0000256" key="11">
    <source>
        <dbReference type="PROSITE-ProRule" id="PRU01360"/>
    </source>
</evidence>
<protein>
    <submittedName>
        <fullName evidence="16">TonB-dependent receptor</fullName>
    </submittedName>
</protein>
<evidence type="ECO:0000256" key="1">
    <source>
        <dbReference type="ARBA" id="ARBA00004571"/>
    </source>
</evidence>
<name>A0A437GWC7_9SPHN</name>
<reference evidence="16 17" key="1">
    <citation type="submission" date="2018-12" db="EMBL/GenBank/DDBJ databases">
        <title>Croceicoccus ponticola sp. nov., a lipolytic bacterium isolated from seawater.</title>
        <authorList>
            <person name="Yoon J.-H."/>
        </authorList>
    </citation>
    <scope>NUCLEOTIDE SEQUENCE [LARGE SCALE GENOMIC DNA]</scope>
    <source>
        <strain evidence="16 17">GM-16</strain>
    </source>
</reference>
<sequence length="782" mass="84801">MIAEGKYRTDESQGSIPRSVLRGQSQTGCRDSSSKLGRGKMRLERYFSSSESPMAVAGTASLAALGFALFPLEARAQETEPSAETAARGNTIIVTARKREESLLDVPESVVAIGAEDIQRQNIKGLNQIGQNVPNLNLSMRTDGYPNVSIRGVGAFGLTQGVGFYLDDVQLFGDASSRFGDLARIEVLKGPQGVLYGGSNIGGAVKYVSERPDPERVSGRVKLMAGEQNVLDGEAAINLPLGSSWAMRVFGFGRTDDGFLYNPNSPAPVFGVTYDQPRDVGAYEEFGGRVAIAGDLTDNFSLQASARYNEYDGPANNWSRELGSPGNFTYPKALDVNRNPRNERKTFGANLELELDLGGVLVTSISSYTDSKSDRVTDVDLTQLWAFNTIQPQTFEVLTQELRFTSTDDGPFQWIVGLYARDLQETMNSTLEFGWIFIESDDPFAYVTVPFVTSEENKNNAAAFGNVTYELGNIELGAGLRVDRWRSQECALDVGHCASKSETEVLPRLSLTYDLNGDAIIYTTYSKGFEPGGWNGIADGAPLIFGPDGMPTLVGYEPERSAQYEVGVKSEILGGMGSVTAAAFYTTYKNRQFEFIVPNPGGDGLIEGITNVGDSTQWGLELSASIRPVDYLTLSGAFGLVEAEWDDGTVLIDGLDLSGKTPPNVIGTSANFNANLALPLSDEMDFIADLQVSYKGKMKGGKPWNNVENPSYTVVDIQTGIARGPWELMLNVQNVFDQEYYTDLEPFPNLGIDGLTGTGPETFIIGTLGHPRIVTASISYKF</sequence>
<evidence type="ECO:0000256" key="2">
    <source>
        <dbReference type="ARBA" id="ARBA00022448"/>
    </source>
</evidence>
<dbReference type="AlphaFoldDB" id="A0A437GWC7"/>
<keyword evidence="16" id="KW-0675">Receptor</keyword>
<keyword evidence="2 11" id="KW-0813">Transport</keyword>
<dbReference type="CDD" id="cd01347">
    <property type="entry name" value="ligand_gated_channel"/>
    <property type="match status" value="1"/>
</dbReference>
<evidence type="ECO:0000256" key="6">
    <source>
        <dbReference type="ARBA" id="ARBA00023004"/>
    </source>
</evidence>
<dbReference type="PANTHER" id="PTHR32552">
    <property type="entry name" value="FERRICHROME IRON RECEPTOR-RELATED"/>
    <property type="match status" value="1"/>
</dbReference>
<evidence type="ECO:0000313" key="17">
    <source>
        <dbReference type="Proteomes" id="UP000283003"/>
    </source>
</evidence>
<keyword evidence="3 11" id="KW-1134">Transmembrane beta strand</keyword>
<evidence type="ECO:0000256" key="9">
    <source>
        <dbReference type="ARBA" id="ARBA00023136"/>
    </source>
</evidence>
<feature type="compositionally biased region" description="Polar residues" evidence="13">
    <location>
        <begin position="12"/>
        <end position="35"/>
    </location>
</feature>
<evidence type="ECO:0000256" key="5">
    <source>
        <dbReference type="ARBA" id="ARBA00022692"/>
    </source>
</evidence>
<feature type="region of interest" description="Disordered" evidence="13">
    <location>
        <begin position="1"/>
        <end position="36"/>
    </location>
</feature>
<feature type="domain" description="TonB-dependent receptor-like beta-barrel" evidence="14">
    <location>
        <begin position="310"/>
        <end position="735"/>
    </location>
</feature>
<comment type="subcellular location">
    <subcellularLocation>
        <location evidence="1 11">Cell outer membrane</location>
        <topology evidence="1 11">Multi-pass membrane protein</topology>
    </subcellularLocation>
</comment>
<dbReference type="OrthoDB" id="9775095at2"/>
<dbReference type="Gene3D" id="2.40.170.20">
    <property type="entry name" value="TonB-dependent receptor, beta-barrel domain"/>
    <property type="match status" value="1"/>
</dbReference>
<dbReference type="InterPro" id="IPR000531">
    <property type="entry name" value="Beta-barrel_TonB"/>
</dbReference>
<evidence type="ECO:0000259" key="14">
    <source>
        <dbReference type="Pfam" id="PF00593"/>
    </source>
</evidence>
<keyword evidence="17" id="KW-1185">Reference proteome</keyword>
<keyword evidence="5 11" id="KW-0812">Transmembrane</keyword>
<gene>
    <name evidence="16" type="ORF">EKN06_10235</name>
</gene>
<organism evidence="16 17">
    <name type="scientific">Croceicoccus ponticola</name>
    <dbReference type="NCBI Taxonomy" id="2217664"/>
    <lineage>
        <taxon>Bacteria</taxon>
        <taxon>Pseudomonadati</taxon>
        <taxon>Pseudomonadota</taxon>
        <taxon>Alphaproteobacteria</taxon>
        <taxon>Sphingomonadales</taxon>
        <taxon>Erythrobacteraceae</taxon>
        <taxon>Croceicoccus</taxon>
    </lineage>
</organism>
<keyword evidence="4" id="KW-0410">Iron transport</keyword>
<comment type="similarity">
    <text evidence="11 12">Belongs to the TonB-dependent receptor family.</text>
</comment>
<dbReference type="PANTHER" id="PTHR32552:SF81">
    <property type="entry name" value="TONB-DEPENDENT OUTER MEMBRANE RECEPTOR"/>
    <property type="match status" value="1"/>
</dbReference>
<evidence type="ECO:0000256" key="12">
    <source>
        <dbReference type="RuleBase" id="RU003357"/>
    </source>
</evidence>
<evidence type="ECO:0000256" key="13">
    <source>
        <dbReference type="SAM" id="MobiDB-lite"/>
    </source>
</evidence>
<dbReference type="EMBL" id="RXOL01000004">
    <property type="protein sequence ID" value="RVQ66399.1"/>
    <property type="molecule type" value="Genomic_DNA"/>
</dbReference>
<dbReference type="InterPro" id="IPR012910">
    <property type="entry name" value="Plug_dom"/>
</dbReference>
<dbReference type="GO" id="GO:0009279">
    <property type="term" value="C:cell outer membrane"/>
    <property type="evidence" value="ECO:0007669"/>
    <property type="project" value="UniProtKB-SubCell"/>
</dbReference>
<dbReference type="Pfam" id="PF00593">
    <property type="entry name" value="TonB_dep_Rec_b-barrel"/>
    <property type="match status" value="1"/>
</dbReference>
<dbReference type="Proteomes" id="UP000283003">
    <property type="component" value="Unassembled WGS sequence"/>
</dbReference>
<keyword evidence="7" id="KW-0406">Ion transport</keyword>
<evidence type="ECO:0000259" key="15">
    <source>
        <dbReference type="Pfam" id="PF07715"/>
    </source>
</evidence>
<evidence type="ECO:0000313" key="16">
    <source>
        <dbReference type="EMBL" id="RVQ66399.1"/>
    </source>
</evidence>
<dbReference type="InterPro" id="IPR039426">
    <property type="entry name" value="TonB-dep_rcpt-like"/>
</dbReference>
<proteinExistence type="inferred from homology"/>
<keyword evidence="9 11" id="KW-0472">Membrane</keyword>
<dbReference type="GO" id="GO:0006826">
    <property type="term" value="P:iron ion transport"/>
    <property type="evidence" value="ECO:0007669"/>
    <property type="project" value="UniProtKB-KW"/>
</dbReference>
<accession>A0A437GWC7</accession>
<feature type="domain" description="TonB-dependent receptor plug" evidence="15">
    <location>
        <begin position="103"/>
        <end position="204"/>
    </location>
</feature>
<comment type="caution">
    <text evidence="16">The sequence shown here is derived from an EMBL/GenBank/DDBJ whole genome shotgun (WGS) entry which is preliminary data.</text>
</comment>
<dbReference type="Pfam" id="PF07715">
    <property type="entry name" value="Plug"/>
    <property type="match status" value="1"/>
</dbReference>
<keyword evidence="8 12" id="KW-0798">TonB box</keyword>
<evidence type="ECO:0000256" key="8">
    <source>
        <dbReference type="ARBA" id="ARBA00023077"/>
    </source>
</evidence>
<feature type="compositionally biased region" description="Basic and acidic residues" evidence="13">
    <location>
        <begin position="1"/>
        <end position="11"/>
    </location>
</feature>
<dbReference type="SUPFAM" id="SSF56935">
    <property type="entry name" value="Porins"/>
    <property type="match status" value="1"/>
</dbReference>